<dbReference type="KEGG" id="sva:SVA_0106"/>
<proteinExistence type="predicted"/>
<reference evidence="2 3" key="1">
    <citation type="submission" date="2015-08" db="EMBL/GenBank/DDBJ databases">
        <title>Complete genome sequence of Sulfurifustis variabilis.</title>
        <authorList>
            <person name="Miura A."/>
            <person name="Kojima H."/>
            <person name="Fukui M."/>
        </authorList>
    </citation>
    <scope>NUCLEOTIDE SEQUENCE [LARGE SCALE GENOMIC DNA]</scope>
    <source>
        <strain evidence="3">skN76</strain>
    </source>
</reference>
<accession>A0A1B4UZV4</accession>
<name>A0A1B4UZV4_9GAMM</name>
<sequence length="73" mass="8075">MQQELSEQQTTPEKKSEDEGDHEENGQDESECLTFTSPHQAGATAGTLVIRHTLSIGRAPEQRNSPATFWAFS</sequence>
<dbReference type="AlphaFoldDB" id="A0A1B4UZV4"/>
<evidence type="ECO:0000313" key="2">
    <source>
        <dbReference type="EMBL" id="BAU46688.1"/>
    </source>
</evidence>
<gene>
    <name evidence="2" type="ORF">SVA_0106</name>
</gene>
<feature type="compositionally biased region" description="Acidic residues" evidence="1">
    <location>
        <begin position="18"/>
        <end position="31"/>
    </location>
</feature>
<protein>
    <submittedName>
        <fullName evidence="2">Uncharacterized protein</fullName>
    </submittedName>
</protein>
<evidence type="ECO:0000256" key="1">
    <source>
        <dbReference type="SAM" id="MobiDB-lite"/>
    </source>
</evidence>
<feature type="compositionally biased region" description="Polar residues" evidence="1">
    <location>
        <begin position="1"/>
        <end position="11"/>
    </location>
</feature>
<dbReference type="Proteomes" id="UP000218899">
    <property type="component" value="Chromosome"/>
</dbReference>
<keyword evidence="3" id="KW-1185">Reference proteome</keyword>
<dbReference type="EMBL" id="AP014936">
    <property type="protein sequence ID" value="BAU46688.1"/>
    <property type="molecule type" value="Genomic_DNA"/>
</dbReference>
<organism evidence="2 3">
    <name type="scientific">Sulfurifustis variabilis</name>
    <dbReference type="NCBI Taxonomy" id="1675686"/>
    <lineage>
        <taxon>Bacteria</taxon>
        <taxon>Pseudomonadati</taxon>
        <taxon>Pseudomonadota</taxon>
        <taxon>Gammaproteobacteria</taxon>
        <taxon>Acidiferrobacterales</taxon>
        <taxon>Acidiferrobacteraceae</taxon>
        <taxon>Sulfurifustis</taxon>
    </lineage>
</organism>
<feature type="region of interest" description="Disordered" evidence="1">
    <location>
        <begin position="1"/>
        <end position="40"/>
    </location>
</feature>
<evidence type="ECO:0000313" key="3">
    <source>
        <dbReference type="Proteomes" id="UP000218899"/>
    </source>
</evidence>